<dbReference type="SUPFAM" id="SSF55083">
    <property type="entry name" value="6-hydroxymethyl-7,8-dihydropterin pyrophosphokinase, HPPK"/>
    <property type="match status" value="1"/>
</dbReference>
<evidence type="ECO:0000256" key="1">
    <source>
        <dbReference type="ARBA" id="ARBA00005051"/>
    </source>
</evidence>
<dbReference type="Pfam" id="PF00809">
    <property type="entry name" value="Pterin_bind"/>
    <property type="match status" value="1"/>
</dbReference>
<dbReference type="InterPro" id="IPR035907">
    <property type="entry name" value="Hppk_sf"/>
</dbReference>
<dbReference type="Gene3D" id="3.20.20.20">
    <property type="entry name" value="Dihydropteroate synthase-like"/>
    <property type="match status" value="1"/>
</dbReference>
<dbReference type="UniPathway" id="UPA00077">
    <property type="reaction ID" value="UER00155"/>
</dbReference>
<dbReference type="GO" id="GO:0046656">
    <property type="term" value="P:folic acid biosynthetic process"/>
    <property type="evidence" value="ECO:0007669"/>
    <property type="project" value="UniProtKB-KW"/>
</dbReference>
<dbReference type="OrthoDB" id="615426at2759"/>
<protein>
    <recommendedName>
        <fullName evidence="2">2-amino-4-hydroxy-6-hydroxymethyldihydropteridine diphosphokinase</fullName>
        <ecNumber evidence="2">2.7.6.3</ecNumber>
    </recommendedName>
</protein>
<dbReference type="EMBL" id="HG002141">
    <property type="protein sequence ID" value="CDF40204.1"/>
    <property type="molecule type" value="Genomic_DNA"/>
</dbReference>
<dbReference type="InterPro" id="IPR000489">
    <property type="entry name" value="Pterin-binding_dom"/>
</dbReference>
<keyword evidence="3" id="KW-0808">Transferase</keyword>
<dbReference type="GO" id="GO:0005524">
    <property type="term" value="F:ATP binding"/>
    <property type="evidence" value="ECO:0007669"/>
    <property type="project" value="UniProtKB-KW"/>
</dbReference>
<evidence type="ECO:0000256" key="2">
    <source>
        <dbReference type="ARBA" id="ARBA00013253"/>
    </source>
</evidence>
<sequence length="390" mass="42548">MTRHAFRRGAHSTASSEKVSISLGSNVGNRVSAICKALDEVRQFANVCRTSFLYESPPMYVEEQPALLNAACEIETTLELLDVLQAVKRVEKKFGRDQKSVGYGPRSIDLDIIAYGERLVQTSDDKLVIPHPRRAERDFVLRPLSDNSEDCQIPRTDGTKRSAVDLLSYLLGGETDCNLVKVTPTNTGKLLKWGSHTLLMGIINATPDSFSDGGENNRVSSALRRAEEFAKFDFDVLDIGGQSTRPGAETVGANEELKRVLAITDAIRREFPSLIISTDTFDASVASEMVAHGAEINNDVAATQSTQSGGRRHGRAITCSKDAEDEVVTNLKRVGVQKPLGRRHKGKVDGVGNGPELCGCKRKCVRSCCTSSGRLPPICHFTAIWQTCLP</sequence>
<evidence type="ECO:0000256" key="4">
    <source>
        <dbReference type="ARBA" id="ARBA00022741"/>
    </source>
</evidence>
<evidence type="ECO:0000256" key="3">
    <source>
        <dbReference type="ARBA" id="ARBA00022679"/>
    </source>
</evidence>
<comment type="pathway">
    <text evidence="1">Cofactor biosynthesis; tetrahydrofolate biosynthesis; 2-amino-4-hydroxy-6-hydroxymethyl-7,8-dihydropteridine diphosphate from 7,8-dihydroneopterin triphosphate: step 4/4.</text>
</comment>
<feature type="domain" description="Pterin-binding" evidence="8">
    <location>
        <begin position="197"/>
        <end position="390"/>
    </location>
</feature>
<dbReference type="GO" id="GO:0016301">
    <property type="term" value="F:kinase activity"/>
    <property type="evidence" value="ECO:0007669"/>
    <property type="project" value="UniProtKB-KW"/>
</dbReference>
<dbReference type="NCBIfam" id="TIGR01498">
    <property type="entry name" value="folK"/>
    <property type="match status" value="1"/>
</dbReference>
<dbReference type="Gene3D" id="3.30.70.560">
    <property type="entry name" value="7,8-Dihydro-6-hydroxymethylpterin-pyrophosphokinase HPPK"/>
    <property type="match status" value="1"/>
</dbReference>
<keyword evidence="5" id="KW-0418">Kinase</keyword>
<dbReference type="SUPFAM" id="SSF51717">
    <property type="entry name" value="Dihydropteroate synthetase-like"/>
    <property type="match status" value="1"/>
</dbReference>
<dbReference type="PANTHER" id="PTHR20941:SF1">
    <property type="entry name" value="FOLIC ACID SYNTHESIS PROTEIN FOL1"/>
    <property type="match status" value="1"/>
</dbReference>
<reference evidence="10" key="1">
    <citation type="journal article" date="2013" name="Proc. Natl. Acad. Sci. U.S.A.">
        <title>Genome structure and metabolic features in the red seaweed Chondrus crispus shed light on evolution of the Archaeplastida.</title>
        <authorList>
            <person name="Collen J."/>
            <person name="Porcel B."/>
            <person name="Carre W."/>
            <person name="Ball S.G."/>
            <person name="Chaparro C."/>
            <person name="Tonon T."/>
            <person name="Barbeyron T."/>
            <person name="Michel G."/>
            <person name="Noel B."/>
            <person name="Valentin K."/>
            <person name="Elias M."/>
            <person name="Artiguenave F."/>
            <person name="Arun A."/>
            <person name="Aury J.M."/>
            <person name="Barbosa-Neto J.F."/>
            <person name="Bothwell J.H."/>
            <person name="Bouget F.Y."/>
            <person name="Brillet L."/>
            <person name="Cabello-Hurtado F."/>
            <person name="Capella-Gutierrez S."/>
            <person name="Charrier B."/>
            <person name="Cladiere L."/>
            <person name="Cock J.M."/>
            <person name="Coelho S.M."/>
            <person name="Colleoni C."/>
            <person name="Czjzek M."/>
            <person name="Da Silva C."/>
            <person name="Delage L."/>
            <person name="Denoeud F."/>
            <person name="Deschamps P."/>
            <person name="Dittami S.M."/>
            <person name="Gabaldon T."/>
            <person name="Gachon C.M."/>
            <person name="Groisillier A."/>
            <person name="Herve C."/>
            <person name="Jabbari K."/>
            <person name="Katinka M."/>
            <person name="Kloareg B."/>
            <person name="Kowalczyk N."/>
            <person name="Labadie K."/>
            <person name="Leblanc C."/>
            <person name="Lopez P.J."/>
            <person name="McLachlan D.H."/>
            <person name="Meslet-Cladiere L."/>
            <person name="Moustafa A."/>
            <person name="Nehr Z."/>
            <person name="Nyvall Collen P."/>
            <person name="Panaud O."/>
            <person name="Partensky F."/>
            <person name="Poulain J."/>
            <person name="Rensing S.A."/>
            <person name="Rousvoal S."/>
            <person name="Samson G."/>
            <person name="Symeonidi A."/>
            <person name="Weissenbach J."/>
            <person name="Zambounis A."/>
            <person name="Wincker P."/>
            <person name="Boyen C."/>
        </authorList>
    </citation>
    <scope>NUCLEOTIDE SEQUENCE [LARGE SCALE GENOMIC DNA]</scope>
    <source>
        <strain evidence="10">cv. Stackhouse</strain>
    </source>
</reference>
<keyword evidence="10" id="KW-1185">Reference proteome</keyword>
<dbReference type="KEGG" id="ccp:CHC_T00007059001"/>
<dbReference type="GO" id="GO:0005829">
    <property type="term" value="C:cytosol"/>
    <property type="evidence" value="ECO:0007669"/>
    <property type="project" value="TreeGrafter"/>
</dbReference>
<evidence type="ECO:0000313" key="9">
    <source>
        <dbReference type="EMBL" id="CDF40204.1"/>
    </source>
</evidence>
<keyword evidence="7" id="KW-0289">Folate biosynthesis</keyword>
<gene>
    <name evidence="9" type="ORF">CHC_T00007059001</name>
</gene>
<dbReference type="Pfam" id="PF01288">
    <property type="entry name" value="HPPK"/>
    <property type="match status" value="1"/>
</dbReference>
<dbReference type="CDD" id="cd00483">
    <property type="entry name" value="HPPK"/>
    <property type="match status" value="1"/>
</dbReference>
<evidence type="ECO:0000256" key="5">
    <source>
        <dbReference type="ARBA" id="ARBA00022777"/>
    </source>
</evidence>
<dbReference type="STRING" id="2769.R7QQ11"/>
<dbReference type="Proteomes" id="UP000012073">
    <property type="component" value="Unassembled WGS sequence"/>
</dbReference>
<dbReference type="AlphaFoldDB" id="R7QQ11"/>
<dbReference type="OMA" id="NIVACWH"/>
<organism evidence="9 10">
    <name type="scientific">Chondrus crispus</name>
    <name type="common">Carrageen Irish moss</name>
    <name type="synonym">Polymorpha crispa</name>
    <dbReference type="NCBI Taxonomy" id="2769"/>
    <lineage>
        <taxon>Eukaryota</taxon>
        <taxon>Rhodophyta</taxon>
        <taxon>Florideophyceae</taxon>
        <taxon>Rhodymeniophycidae</taxon>
        <taxon>Gigartinales</taxon>
        <taxon>Gigartinaceae</taxon>
        <taxon>Chondrus</taxon>
    </lineage>
</organism>
<evidence type="ECO:0000256" key="6">
    <source>
        <dbReference type="ARBA" id="ARBA00022840"/>
    </source>
</evidence>
<dbReference type="EC" id="2.7.6.3" evidence="2"/>
<evidence type="ECO:0000256" key="7">
    <source>
        <dbReference type="ARBA" id="ARBA00022909"/>
    </source>
</evidence>
<dbReference type="InterPro" id="IPR045031">
    <property type="entry name" value="DHP_synth-like"/>
</dbReference>
<dbReference type="GO" id="GO:0004156">
    <property type="term" value="F:dihydropteroate synthase activity"/>
    <property type="evidence" value="ECO:0007669"/>
    <property type="project" value="TreeGrafter"/>
</dbReference>
<dbReference type="RefSeq" id="XP_005710498.1">
    <property type="nucleotide sequence ID" value="XM_005710441.1"/>
</dbReference>
<dbReference type="InterPro" id="IPR000550">
    <property type="entry name" value="Hppk"/>
</dbReference>
<name>R7QQ11_CHOCR</name>
<dbReference type="InterPro" id="IPR011005">
    <property type="entry name" value="Dihydropteroate_synth-like_sf"/>
</dbReference>
<dbReference type="PhylomeDB" id="R7QQ11"/>
<evidence type="ECO:0000259" key="8">
    <source>
        <dbReference type="PROSITE" id="PS50972"/>
    </source>
</evidence>
<keyword evidence="6" id="KW-0067">ATP-binding</keyword>
<proteinExistence type="predicted"/>
<dbReference type="GO" id="GO:0003848">
    <property type="term" value="F:2-amino-4-hydroxy-6-hydroxymethyldihydropteridine diphosphokinase activity"/>
    <property type="evidence" value="ECO:0007669"/>
    <property type="project" value="UniProtKB-EC"/>
</dbReference>
<dbReference type="GeneID" id="17318215"/>
<keyword evidence="4" id="KW-0547">Nucleotide-binding</keyword>
<dbReference type="PROSITE" id="PS00792">
    <property type="entry name" value="DHPS_1"/>
    <property type="match status" value="1"/>
</dbReference>
<dbReference type="PANTHER" id="PTHR20941">
    <property type="entry name" value="FOLATE SYNTHESIS PROTEINS"/>
    <property type="match status" value="1"/>
</dbReference>
<accession>R7QQ11</accession>
<dbReference type="PROSITE" id="PS50972">
    <property type="entry name" value="PTERIN_BINDING"/>
    <property type="match status" value="1"/>
</dbReference>
<dbReference type="GO" id="GO:0046654">
    <property type="term" value="P:tetrahydrofolate biosynthetic process"/>
    <property type="evidence" value="ECO:0007669"/>
    <property type="project" value="UniProtKB-UniPathway"/>
</dbReference>
<evidence type="ECO:0000313" key="10">
    <source>
        <dbReference type="Proteomes" id="UP000012073"/>
    </source>
</evidence>
<dbReference type="Gramene" id="CDF40204">
    <property type="protein sequence ID" value="CDF40204"/>
    <property type="gene ID" value="CHC_T00007059001"/>
</dbReference>